<feature type="transmembrane region" description="Helical" evidence="8">
    <location>
        <begin position="467"/>
        <end position="487"/>
    </location>
</feature>
<protein>
    <submittedName>
        <fullName evidence="10">Glycosyltransferase family 39 protein</fullName>
    </submittedName>
</protein>
<keyword evidence="2" id="KW-1003">Cell membrane</keyword>
<dbReference type="PANTHER" id="PTHR33908:SF11">
    <property type="entry name" value="MEMBRANE PROTEIN"/>
    <property type="match status" value="1"/>
</dbReference>
<dbReference type="InterPro" id="IPR038731">
    <property type="entry name" value="RgtA/B/C-like"/>
</dbReference>
<dbReference type="KEGG" id="pmet:G4Y79_04275"/>
<evidence type="ECO:0000256" key="7">
    <source>
        <dbReference type="ARBA" id="ARBA00023136"/>
    </source>
</evidence>
<feature type="transmembrane region" description="Helical" evidence="8">
    <location>
        <begin position="202"/>
        <end position="221"/>
    </location>
</feature>
<accession>A0A7S8IFH7</accession>
<dbReference type="Proteomes" id="UP000594468">
    <property type="component" value="Chromosome"/>
</dbReference>
<feature type="transmembrane region" description="Helical" evidence="8">
    <location>
        <begin position="157"/>
        <end position="190"/>
    </location>
</feature>
<keyword evidence="5 8" id="KW-0812">Transmembrane</keyword>
<keyword evidence="6 8" id="KW-1133">Transmembrane helix</keyword>
<comment type="subcellular location">
    <subcellularLocation>
        <location evidence="1">Cell membrane</location>
        <topology evidence="1">Multi-pass membrane protein</topology>
    </subcellularLocation>
</comment>
<feature type="transmembrane region" description="Helical" evidence="8">
    <location>
        <begin position="133"/>
        <end position="150"/>
    </location>
</feature>
<dbReference type="AlphaFoldDB" id="A0A7S8IFH7"/>
<evidence type="ECO:0000256" key="1">
    <source>
        <dbReference type="ARBA" id="ARBA00004651"/>
    </source>
</evidence>
<evidence type="ECO:0000259" key="9">
    <source>
        <dbReference type="Pfam" id="PF13231"/>
    </source>
</evidence>
<evidence type="ECO:0000256" key="2">
    <source>
        <dbReference type="ARBA" id="ARBA00022475"/>
    </source>
</evidence>
<feature type="transmembrane region" description="Helical" evidence="8">
    <location>
        <begin position="442"/>
        <end position="461"/>
    </location>
</feature>
<keyword evidence="7 8" id="KW-0472">Membrane</keyword>
<evidence type="ECO:0000256" key="6">
    <source>
        <dbReference type="ARBA" id="ARBA00022989"/>
    </source>
</evidence>
<evidence type="ECO:0000256" key="8">
    <source>
        <dbReference type="SAM" id="Phobius"/>
    </source>
</evidence>
<feature type="domain" description="Glycosyltransferase RgtA/B/C/D-like" evidence="9">
    <location>
        <begin position="68"/>
        <end position="217"/>
    </location>
</feature>
<evidence type="ECO:0000256" key="3">
    <source>
        <dbReference type="ARBA" id="ARBA00022676"/>
    </source>
</evidence>
<dbReference type="GO" id="GO:0005886">
    <property type="term" value="C:plasma membrane"/>
    <property type="evidence" value="ECO:0007669"/>
    <property type="project" value="UniProtKB-SubCell"/>
</dbReference>
<dbReference type="EMBL" id="CP062983">
    <property type="protein sequence ID" value="QPC83607.1"/>
    <property type="molecule type" value="Genomic_DNA"/>
</dbReference>
<evidence type="ECO:0000313" key="10">
    <source>
        <dbReference type="EMBL" id="QPC83607.1"/>
    </source>
</evidence>
<evidence type="ECO:0000256" key="5">
    <source>
        <dbReference type="ARBA" id="ARBA00022692"/>
    </source>
</evidence>
<evidence type="ECO:0000313" key="11">
    <source>
        <dbReference type="Proteomes" id="UP000594468"/>
    </source>
</evidence>
<feature type="transmembrane region" description="Helical" evidence="8">
    <location>
        <begin position="108"/>
        <end position="127"/>
    </location>
</feature>
<dbReference type="InterPro" id="IPR050297">
    <property type="entry name" value="LipidA_mod_glycosyltrf_83"/>
</dbReference>
<reference evidence="10 11" key="1">
    <citation type="submission" date="2020-02" db="EMBL/GenBank/DDBJ databases">
        <authorList>
            <person name="Zheng R.K."/>
            <person name="Sun C.M."/>
        </authorList>
    </citation>
    <scope>NUCLEOTIDE SEQUENCE [LARGE SCALE GENOMIC DNA]</scope>
    <source>
        <strain evidence="11">rifampicinis</strain>
    </source>
</reference>
<evidence type="ECO:0000256" key="4">
    <source>
        <dbReference type="ARBA" id="ARBA00022679"/>
    </source>
</evidence>
<dbReference type="GO" id="GO:0016763">
    <property type="term" value="F:pentosyltransferase activity"/>
    <property type="evidence" value="ECO:0007669"/>
    <property type="project" value="TreeGrafter"/>
</dbReference>
<dbReference type="GO" id="GO:0009103">
    <property type="term" value="P:lipopolysaccharide biosynthetic process"/>
    <property type="evidence" value="ECO:0007669"/>
    <property type="project" value="UniProtKB-ARBA"/>
</dbReference>
<keyword evidence="4 10" id="KW-0808">Transferase</keyword>
<keyword evidence="3" id="KW-0328">Glycosyltransferase</keyword>
<organism evidence="10 11">
    <name type="scientific">Phototrophicus methaneseepsis</name>
    <dbReference type="NCBI Taxonomy" id="2710758"/>
    <lineage>
        <taxon>Bacteria</taxon>
        <taxon>Bacillati</taxon>
        <taxon>Chloroflexota</taxon>
        <taxon>Candidatus Thermofontia</taxon>
        <taxon>Phototrophicales</taxon>
        <taxon>Phototrophicaceae</taxon>
        <taxon>Phototrophicus</taxon>
    </lineage>
</organism>
<dbReference type="PANTHER" id="PTHR33908">
    <property type="entry name" value="MANNOSYLTRANSFERASE YKCB-RELATED"/>
    <property type="match status" value="1"/>
</dbReference>
<sequence>MRHRFFIALVIVTVFSKGLFYVSFPLTVSDDDQAFSQWQFQQIEQGDWHIGNLRYHTGYTLLIAPLHAFSHLFGDFSDNMLLLIQTGLSALVPFLILHLLAQWRPLREAYFVAFVVALDPFGIQWAHFLLPNWLTTLLFILAIWIVFIAVKRQRHILFWTLIAGIVLGLATLTRLNIATAVAAFGLGLFFMTSLNWWQRFRMFAAIGMGSLGVLVLYAFLVQLPSTGSLRLSCYSGINMLISLARRPEFIEINAANGPATHELLSELAKPVRFEPNFTVDYFPNWSLTDAWATQEELEEFLTTLSEPNTSWNVVFPGKLIYYMGICEVDDLMQAAHNEAVLSNIGAWLRFIPGDVLQMLAQWPQPEPTFYLPPVENITFDKTTGILGFYRGTSDHYTGQYIWEPGNDFLSHVFNLLNLYKILTPIAVIWALFISRSAFYKNIALVLLIFVLTTSIVSLSYSRLYAPLYALWPILCGGMMVSIARVFARRMKLTSKA</sequence>
<keyword evidence="11" id="KW-1185">Reference proteome</keyword>
<name>A0A7S8IFH7_9CHLR</name>
<gene>
    <name evidence="10" type="ORF">G4Y79_04275</name>
</gene>
<proteinExistence type="predicted"/>
<dbReference type="Pfam" id="PF13231">
    <property type="entry name" value="PMT_2"/>
    <property type="match status" value="1"/>
</dbReference>
<feature type="transmembrane region" description="Helical" evidence="8">
    <location>
        <begin position="80"/>
        <end position="101"/>
    </location>
</feature>
<dbReference type="RefSeq" id="WP_195171673.1">
    <property type="nucleotide sequence ID" value="NZ_CP062983.1"/>
</dbReference>